<dbReference type="GO" id="GO:0008236">
    <property type="term" value="F:serine-type peptidase activity"/>
    <property type="evidence" value="ECO:0007669"/>
    <property type="project" value="InterPro"/>
</dbReference>
<accession>A0A9W7G5W5</accession>
<feature type="domain" description="Dipeptidylpeptidase IV N-terminal" evidence="3">
    <location>
        <begin position="225"/>
        <end position="486"/>
    </location>
</feature>
<keyword evidence="5" id="KW-1185">Reference proteome</keyword>
<dbReference type="InterPro" id="IPR029058">
    <property type="entry name" value="AB_hydrolase_fold"/>
</dbReference>
<dbReference type="PANTHER" id="PTHR11731">
    <property type="entry name" value="PROTEASE FAMILY S9B,C DIPEPTIDYL-PEPTIDASE IV-RELATED"/>
    <property type="match status" value="1"/>
</dbReference>
<dbReference type="GO" id="GO:0006508">
    <property type="term" value="P:proteolysis"/>
    <property type="evidence" value="ECO:0007669"/>
    <property type="project" value="InterPro"/>
</dbReference>
<feature type="compositionally biased region" description="Polar residues" evidence="1">
    <location>
        <begin position="91"/>
        <end position="108"/>
    </location>
</feature>
<dbReference type="SUPFAM" id="SSF53474">
    <property type="entry name" value="alpha/beta-Hydrolases"/>
    <property type="match status" value="1"/>
</dbReference>
<dbReference type="InterPro" id="IPR050278">
    <property type="entry name" value="Serine_Prot_S9B/DPPIV"/>
</dbReference>
<protein>
    <submittedName>
        <fullName evidence="4">Uncharacterized protein</fullName>
    </submittedName>
</protein>
<evidence type="ECO:0000259" key="3">
    <source>
        <dbReference type="Pfam" id="PF00930"/>
    </source>
</evidence>
<dbReference type="Pfam" id="PF00326">
    <property type="entry name" value="Peptidase_S9"/>
    <property type="match status" value="1"/>
</dbReference>
<gene>
    <name evidence="4" type="ORF">TrCOL_g8263</name>
</gene>
<feature type="region of interest" description="Disordered" evidence="1">
    <location>
        <begin position="57"/>
        <end position="108"/>
    </location>
</feature>
<sequence length="832" mass="92026">MDSEYAASLPAPDNPNNVHGICSFLRPTTNNPTSLELVQMNIDTGIVTVIVTPDERVERRDENEGRNEGRNEMKKREKQSEGPTSVPPSGQPSISKGSSAAPQKAQSLLLQERQRQMSTGIRTYAPHPTHQVYMVEWEGGIKAYWLEGESVSSKFILPHPAQDYRWSPLGVTYVYQSEVYYIPCTISLSGVGDVTGGGSQGMEVDSSSSPTSSSSPPGISVTVGSPVRVTYGSSLHVTCGLPDYLQMEEMDYYKGYWFCPSPATKKGEEEKGRKRGKGGGGGRNVMGRMFFTKVDNTNVEEIVLPDGTGGGEVMRYPKPGSSNPAVTLGVVEVREGGGGWEDVRWVELGEDMEYMARVQTWGGGTFVVWQDRRQTMVRLEYVDGGGKREIVMEEKAGEGWVNLNHIFRVVKGGGKVEFLWGSEREGGFMQVYRYQWMGPGSRETATCLGRVTGGGWVVEGVAGYDFETGCVYAVGNGTGKWGERHLVRSKGGKDLDVVSGEWGGWNTVNMDGKCKLATVTTSGVGRVMEAKIYRVGREGKKWEVVRDIGKGRGGQDLEDPTLGSFRNRVGTELFYSLYTPSEKEFGKGPHPLIVYVYGGPHVQRVNDSWAQNADMRAQRLRSLGFAVVKCDNRGGSRRGRNFELEILGDMGNKEVDDQVDCVDHITRVLKVGDSKRVGIIGWSYGGYMAAMCLSKEPGVFHAAVSGAPVTTWRAYDTHYTERYMGLPEENEEGYERSSVMSHSHKIKGRLMLVHGMVDENVHFGHTTRLINKLISDMIPYDLLLFPTERHSPRGKKGRAYMEERIGDFFERHVKNRERGGGRKGFLGSILGK</sequence>
<dbReference type="SUPFAM" id="SSF82171">
    <property type="entry name" value="DPP6 N-terminal domain-like"/>
    <property type="match status" value="1"/>
</dbReference>
<evidence type="ECO:0000313" key="4">
    <source>
        <dbReference type="EMBL" id="GMI34732.1"/>
    </source>
</evidence>
<feature type="domain" description="Peptidase S9 prolyl oligopeptidase catalytic" evidence="2">
    <location>
        <begin position="615"/>
        <end position="815"/>
    </location>
</feature>
<evidence type="ECO:0000313" key="5">
    <source>
        <dbReference type="Proteomes" id="UP001165065"/>
    </source>
</evidence>
<dbReference type="PANTHER" id="PTHR11731:SF193">
    <property type="entry name" value="DIPEPTIDYL PEPTIDASE 9"/>
    <property type="match status" value="1"/>
</dbReference>
<dbReference type="OrthoDB" id="16520at2759"/>
<dbReference type="GO" id="GO:0008239">
    <property type="term" value="F:dipeptidyl-peptidase activity"/>
    <property type="evidence" value="ECO:0007669"/>
    <property type="project" value="TreeGrafter"/>
</dbReference>
<dbReference type="InterPro" id="IPR001375">
    <property type="entry name" value="Peptidase_S9_cat"/>
</dbReference>
<dbReference type="Proteomes" id="UP001165065">
    <property type="component" value="Unassembled WGS sequence"/>
</dbReference>
<feature type="compositionally biased region" description="Basic and acidic residues" evidence="1">
    <location>
        <begin position="57"/>
        <end position="80"/>
    </location>
</feature>
<evidence type="ECO:0000259" key="2">
    <source>
        <dbReference type="Pfam" id="PF00326"/>
    </source>
</evidence>
<dbReference type="Pfam" id="PF00930">
    <property type="entry name" value="DPPIV_N"/>
    <property type="match status" value="1"/>
</dbReference>
<dbReference type="AlphaFoldDB" id="A0A9W7G5W5"/>
<name>A0A9W7G5W5_9STRA</name>
<feature type="compositionally biased region" description="Low complexity" evidence="1">
    <location>
        <begin position="206"/>
        <end position="221"/>
    </location>
</feature>
<dbReference type="EMBL" id="BRYA01000046">
    <property type="protein sequence ID" value="GMI34732.1"/>
    <property type="molecule type" value="Genomic_DNA"/>
</dbReference>
<dbReference type="Gene3D" id="3.40.50.1820">
    <property type="entry name" value="alpha/beta hydrolase"/>
    <property type="match status" value="1"/>
</dbReference>
<dbReference type="Gene3D" id="2.140.10.30">
    <property type="entry name" value="Dipeptidylpeptidase IV, N-terminal domain"/>
    <property type="match status" value="1"/>
</dbReference>
<dbReference type="InterPro" id="IPR002469">
    <property type="entry name" value="Peptidase_S9B_N"/>
</dbReference>
<proteinExistence type="predicted"/>
<reference evidence="5" key="1">
    <citation type="journal article" date="2023" name="Commun. Biol.">
        <title>Genome analysis of Parmales, the sister group of diatoms, reveals the evolutionary specialization of diatoms from phago-mixotrophs to photoautotrophs.</title>
        <authorList>
            <person name="Ban H."/>
            <person name="Sato S."/>
            <person name="Yoshikawa S."/>
            <person name="Yamada K."/>
            <person name="Nakamura Y."/>
            <person name="Ichinomiya M."/>
            <person name="Sato N."/>
            <person name="Blanc-Mathieu R."/>
            <person name="Endo H."/>
            <person name="Kuwata A."/>
            <person name="Ogata H."/>
        </authorList>
    </citation>
    <scope>NUCLEOTIDE SEQUENCE [LARGE SCALE GENOMIC DNA]</scope>
</reference>
<comment type="caution">
    <text evidence="4">The sequence shown here is derived from an EMBL/GenBank/DDBJ whole genome shotgun (WGS) entry which is preliminary data.</text>
</comment>
<organism evidence="4 5">
    <name type="scientific">Triparma columacea</name>
    <dbReference type="NCBI Taxonomy" id="722753"/>
    <lineage>
        <taxon>Eukaryota</taxon>
        <taxon>Sar</taxon>
        <taxon>Stramenopiles</taxon>
        <taxon>Ochrophyta</taxon>
        <taxon>Bolidophyceae</taxon>
        <taxon>Parmales</taxon>
        <taxon>Triparmaceae</taxon>
        <taxon>Triparma</taxon>
    </lineage>
</organism>
<feature type="region of interest" description="Disordered" evidence="1">
    <location>
        <begin position="197"/>
        <end position="221"/>
    </location>
</feature>
<evidence type="ECO:0000256" key="1">
    <source>
        <dbReference type="SAM" id="MobiDB-lite"/>
    </source>
</evidence>